<keyword evidence="2" id="KW-0732">Signal</keyword>
<feature type="domain" description="Magnesium transporter MgtE intracellular" evidence="3">
    <location>
        <begin position="62"/>
        <end position="152"/>
    </location>
</feature>
<dbReference type="AlphaFoldDB" id="A0A6J1DXM4"/>
<evidence type="ECO:0000256" key="1">
    <source>
        <dbReference type="SAM" id="Coils"/>
    </source>
</evidence>
<evidence type="ECO:0000259" key="3">
    <source>
        <dbReference type="Pfam" id="PF03448"/>
    </source>
</evidence>
<dbReference type="InterPro" id="IPR006668">
    <property type="entry name" value="Mg_transptr_MgtE_intracell_dom"/>
</dbReference>
<dbReference type="SUPFAM" id="SSF158791">
    <property type="entry name" value="MgtE N-terminal domain-like"/>
    <property type="match status" value="1"/>
</dbReference>
<name>A0A6J1DXM4_MOMCH</name>
<keyword evidence="1" id="KW-0175">Coiled coil</keyword>
<dbReference type="Proteomes" id="UP000504603">
    <property type="component" value="Unplaced"/>
</dbReference>
<evidence type="ECO:0000313" key="4">
    <source>
        <dbReference type="Proteomes" id="UP000504603"/>
    </source>
</evidence>
<gene>
    <name evidence="5" type="primary">LOC111024430</name>
</gene>
<dbReference type="Gene3D" id="1.25.60.10">
    <property type="entry name" value="MgtE N-terminal domain-like"/>
    <property type="match status" value="1"/>
</dbReference>
<feature type="signal peptide" evidence="2">
    <location>
        <begin position="1"/>
        <end position="28"/>
    </location>
</feature>
<dbReference type="Pfam" id="PF03448">
    <property type="entry name" value="MgtE_N"/>
    <property type="match status" value="1"/>
</dbReference>
<evidence type="ECO:0000256" key="2">
    <source>
        <dbReference type="SAM" id="SignalP"/>
    </source>
</evidence>
<feature type="coiled-coil region" evidence="1">
    <location>
        <begin position="167"/>
        <end position="194"/>
    </location>
</feature>
<accession>A0A6J1DXM4</accession>
<evidence type="ECO:0000313" key="5">
    <source>
        <dbReference type="RefSeq" id="XP_022157814.1"/>
    </source>
</evidence>
<dbReference type="KEGG" id="mcha:111024430"/>
<protein>
    <submittedName>
        <fullName evidence="5">Caldesmon-like</fullName>
    </submittedName>
</protein>
<sequence length="219" mass="24639">MVMIRTTSVVVVLLVILAVGICPEKCRGEDLQSGKDGSGAAVEEKEAKYKKPKEKVEAFLKEAKEIWSKMTSEEREQALAAFKEGKVKEIWSKMTPEEREKAQTAFKKGKVKEIWSKMTPEEREKTLEAFKEGKVKEIWSKMTPKEREKILATFKGGKEKEGTAKGQAVLEKAIEKVETALNEAKEKSKDKADAVMFEKVETTIKEAKEKAKAKVTTLP</sequence>
<dbReference type="InterPro" id="IPR038076">
    <property type="entry name" value="MgtE_N_sf"/>
</dbReference>
<proteinExistence type="predicted"/>
<organism evidence="4 5">
    <name type="scientific">Momordica charantia</name>
    <name type="common">Bitter gourd</name>
    <name type="synonym">Balsam pear</name>
    <dbReference type="NCBI Taxonomy" id="3673"/>
    <lineage>
        <taxon>Eukaryota</taxon>
        <taxon>Viridiplantae</taxon>
        <taxon>Streptophyta</taxon>
        <taxon>Embryophyta</taxon>
        <taxon>Tracheophyta</taxon>
        <taxon>Spermatophyta</taxon>
        <taxon>Magnoliopsida</taxon>
        <taxon>eudicotyledons</taxon>
        <taxon>Gunneridae</taxon>
        <taxon>Pentapetalae</taxon>
        <taxon>rosids</taxon>
        <taxon>fabids</taxon>
        <taxon>Cucurbitales</taxon>
        <taxon>Cucurbitaceae</taxon>
        <taxon>Momordiceae</taxon>
        <taxon>Momordica</taxon>
    </lineage>
</organism>
<keyword evidence="4" id="KW-1185">Reference proteome</keyword>
<dbReference type="GeneID" id="111024430"/>
<dbReference type="RefSeq" id="XP_022157814.1">
    <property type="nucleotide sequence ID" value="XM_022302122.1"/>
</dbReference>
<reference evidence="5" key="1">
    <citation type="submission" date="2025-08" db="UniProtKB">
        <authorList>
            <consortium name="RefSeq"/>
        </authorList>
    </citation>
    <scope>IDENTIFICATION</scope>
    <source>
        <strain evidence="5">OHB3-1</strain>
    </source>
</reference>
<feature type="chain" id="PRO_5026921684" evidence="2">
    <location>
        <begin position="29"/>
        <end position="219"/>
    </location>
</feature>